<protein>
    <submittedName>
        <fullName evidence="2">Uncharacterized protein</fullName>
    </submittedName>
</protein>
<dbReference type="EnsemblPlants" id="OB02G21240.1">
    <property type="protein sequence ID" value="OB02G21240.1"/>
    <property type="gene ID" value="OB02G21240"/>
</dbReference>
<evidence type="ECO:0000313" key="2">
    <source>
        <dbReference type="EnsemblPlants" id="OB02G21240.1"/>
    </source>
</evidence>
<evidence type="ECO:0000313" key="3">
    <source>
        <dbReference type="Proteomes" id="UP000006038"/>
    </source>
</evidence>
<proteinExistence type="predicted"/>
<dbReference type="HOGENOM" id="CLU_2629147_0_0_1"/>
<dbReference type="Proteomes" id="UP000006038">
    <property type="component" value="Unassembled WGS sequence"/>
</dbReference>
<keyword evidence="1" id="KW-0472">Membrane</keyword>
<sequence>MGRTYTNDEEIVISSIGNHIYVFCLMSHCLCDFWICEPLSTFCFILYYLVGYLILHYYVLLFRPGRILCINLLGCYCL</sequence>
<name>J3LBV7_ORYBR</name>
<keyword evidence="1" id="KW-0812">Transmembrane</keyword>
<accession>J3LBV7</accession>
<evidence type="ECO:0000256" key="1">
    <source>
        <dbReference type="SAM" id="Phobius"/>
    </source>
</evidence>
<feature type="transmembrane region" description="Helical" evidence="1">
    <location>
        <begin position="39"/>
        <end position="60"/>
    </location>
</feature>
<reference evidence="2" key="1">
    <citation type="submission" date="2013-04" db="UniProtKB">
        <authorList>
            <consortium name="EnsemblPlants"/>
        </authorList>
    </citation>
    <scope>IDENTIFICATION</scope>
</reference>
<organism evidence="2">
    <name type="scientific">Oryza brachyantha</name>
    <name type="common">malo sina</name>
    <dbReference type="NCBI Taxonomy" id="4533"/>
    <lineage>
        <taxon>Eukaryota</taxon>
        <taxon>Viridiplantae</taxon>
        <taxon>Streptophyta</taxon>
        <taxon>Embryophyta</taxon>
        <taxon>Tracheophyta</taxon>
        <taxon>Spermatophyta</taxon>
        <taxon>Magnoliopsida</taxon>
        <taxon>Liliopsida</taxon>
        <taxon>Poales</taxon>
        <taxon>Poaceae</taxon>
        <taxon>BOP clade</taxon>
        <taxon>Oryzoideae</taxon>
        <taxon>Oryzeae</taxon>
        <taxon>Oryzinae</taxon>
        <taxon>Oryza</taxon>
    </lineage>
</organism>
<dbReference type="AlphaFoldDB" id="J3LBV7"/>
<keyword evidence="1" id="KW-1133">Transmembrane helix</keyword>
<dbReference type="Gramene" id="OB02G21240.1">
    <property type="protein sequence ID" value="OB02G21240.1"/>
    <property type="gene ID" value="OB02G21240"/>
</dbReference>
<keyword evidence="3" id="KW-1185">Reference proteome</keyword>